<dbReference type="AlphaFoldDB" id="A0A0N8H3D2"/>
<dbReference type="EMBL" id="LDJX01000012">
    <property type="protein sequence ID" value="KPM30244.1"/>
    <property type="molecule type" value="Genomic_DNA"/>
</dbReference>
<proteinExistence type="predicted"/>
<accession>A0A0N8H3D2</accession>
<protein>
    <submittedName>
        <fullName evidence="1">Uncharacterized protein</fullName>
    </submittedName>
</protein>
<evidence type="ECO:0000313" key="2">
    <source>
        <dbReference type="Proteomes" id="UP000050280"/>
    </source>
</evidence>
<comment type="caution">
    <text evidence="1">The sequence shown here is derived from an EMBL/GenBank/DDBJ whole genome shotgun (WGS) entry which is preliminary data.</text>
</comment>
<organism evidence="1 2">
    <name type="scientific">Croceitalea dokdonensis DOKDO 023</name>
    <dbReference type="NCBI Taxonomy" id="1300341"/>
    <lineage>
        <taxon>Bacteria</taxon>
        <taxon>Pseudomonadati</taxon>
        <taxon>Bacteroidota</taxon>
        <taxon>Flavobacteriia</taxon>
        <taxon>Flavobacteriales</taxon>
        <taxon>Flavobacteriaceae</taxon>
        <taxon>Croceitalea</taxon>
    </lineage>
</organism>
<sequence>MTLVLQKVPKMIPFYNSVKKNNKWVSLFSLVLTPVASLRHQ</sequence>
<dbReference type="Proteomes" id="UP000050280">
    <property type="component" value="Unassembled WGS sequence"/>
</dbReference>
<gene>
    <name evidence="1" type="ORF">I595_3655</name>
</gene>
<reference evidence="1 2" key="1">
    <citation type="submission" date="2015-09" db="EMBL/GenBank/DDBJ databases">
        <title>Genome sequence of the marine flavobacterium Croceitalea dokdonensis DOKDO 023 that contains proton- and sodium-pumping rhodopsins.</title>
        <authorList>
            <person name="Kwon S.-K."/>
            <person name="Lee H.K."/>
            <person name="Kwak M.-J."/>
            <person name="Kim J.F."/>
        </authorList>
    </citation>
    <scope>NUCLEOTIDE SEQUENCE [LARGE SCALE GENOMIC DNA]</scope>
    <source>
        <strain evidence="1 2">DOKDO 023</strain>
    </source>
</reference>
<evidence type="ECO:0000313" key="1">
    <source>
        <dbReference type="EMBL" id="KPM30244.1"/>
    </source>
</evidence>
<name>A0A0N8H3D2_9FLAO</name>
<keyword evidence="2" id="KW-1185">Reference proteome</keyword>